<accession>A0ABD1KJS6</accession>
<keyword evidence="2" id="KW-1185">Reference proteome</keyword>
<sequence>MILMSYRLSNLATSPKPIFCCVAKPARLCISNPELDIFTVPMTQMAIEKCSYVEIQPLAAITQDSPIEFVIAGSGSDYIDLNNTLLHTKLKITLADGTNIPAGAPVGLINYPGATVFSQLDITLGDRLISQSSSTYPYRCIIDCLLNYDKDTLETLFTAGLFYKDTSGSMDSGDPAADDNKGLTKRAAYTEGSGIVELLAPIHSDIFLQEKLMLNGLDIKLRLSRSKDEFCLMRNDAVNYKVHIASASLFVKKVAVSPAVRLGHAHALQNSTAKYPIDRVCVKNYSIAAASRVTNNENLFLGQLPKAVVIGFVDNDAFTGAYNKNPFAFKHFDVEFLALYVDGEQHPSKPFQPQFNNSMAVREFYQLALSTGRHLKNKPLVMDRLDYLSGYTLYAFNLSPDEEHGQNLSLIKSGNIRLETRFRQALPHTINLIVYAIFDSIIEVSNRRQVLIDYY</sequence>
<organism evidence="1 2">
    <name type="scientific">Coilia grayii</name>
    <name type="common">Gray's grenadier anchovy</name>
    <dbReference type="NCBI Taxonomy" id="363190"/>
    <lineage>
        <taxon>Eukaryota</taxon>
        <taxon>Metazoa</taxon>
        <taxon>Chordata</taxon>
        <taxon>Craniata</taxon>
        <taxon>Vertebrata</taxon>
        <taxon>Euteleostomi</taxon>
        <taxon>Actinopterygii</taxon>
        <taxon>Neopterygii</taxon>
        <taxon>Teleostei</taxon>
        <taxon>Clupei</taxon>
        <taxon>Clupeiformes</taxon>
        <taxon>Clupeoidei</taxon>
        <taxon>Engraulidae</taxon>
        <taxon>Coilinae</taxon>
        <taxon>Coilia</taxon>
    </lineage>
</organism>
<evidence type="ECO:0000313" key="2">
    <source>
        <dbReference type="Proteomes" id="UP001591681"/>
    </source>
</evidence>
<reference evidence="1 2" key="1">
    <citation type="submission" date="2024-09" db="EMBL/GenBank/DDBJ databases">
        <title>A chromosome-level genome assembly of Gray's grenadier anchovy, Coilia grayii.</title>
        <authorList>
            <person name="Fu Z."/>
        </authorList>
    </citation>
    <scope>NUCLEOTIDE SEQUENCE [LARGE SCALE GENOMIC DNA]</scope>
    <source>
        <strain evidence="1">G4</strain>
        <tissue evidence="1">Muscle</tissue>
    </source>
</reference>
<proteinExistence type="predicted"/>
<evidence type="ECO:0000313" key="1">
    <source>
        <dbReference type="EMBL" id="KAL2099138.1"/>
    </source>
</evidence>
<dbReference type="AlphaFoldDB" id="A0ABD1KJS6"/>
<dbReference type="InterPro" id="IPR000358">
    <property type="entry name" value="RNR_small_fam"/>
</dbReference>
<dbReference type="EMBL" id="JBHFQA010000005">
    <property type="protein sequence ID" value="KAL2099138.1"/>
    <property type="molecule type" value="Genomic_DNA"/>
</dbReference>
<name>A0ABD1KJS6_9TELE</name>
<gene>
    <name evidence="1" type="ORF">ACEWY4_005618</name>
</gene>
<comment type="caution">
    <text evidence="1">The sequence shown here is derived from an EMBL/GenBank/DDBJ whole genome shotgun (WGS) entry which is preliminary data.</text>
</comment>
<dbReference type="PANTHER" id="PTHR23409">
    <property type="entry name" value="RIBONUCLEOSIDE-DIPHOSPHATE REDUCTASE SMALL CHAIN"/>
    <property type="match status" value="1"/>
</dbReference>
<dbReference type="Proteomes" id="UP001591681">
    <property type="component" value="Unassembled WGS sequence"/>
</dbReference>
<dbReference type="PANTHER" id="PTHR23409:SF21">
    <property type="entry name" value="CAPSID PROTEIN"/>
    <property type="match status" value="1"/>
</dbReference>
<protein>
    <submittedName>
        <fullName evidence="1">Uncharacterized protein</fullName>
    </submittedName>
</protein>